<accession>A0ACC2RJ10</accession>
<reference evidence="1" key="1">
    <citation type="submission" date="2022-04" db="EMBL/GenBank/DDBJ databases">
        <title>Genome of the entomopathogenic fungus Entomophthora muscae.</title>
        <authorList>
            <person name="Elya C."/>
            <person name="Lovett B.R."/>
            <person name="Lee E."/>
            <person name="Macias A.M."/>
            <person name="Hajek A.E."/>
            <person name="De Bivort B.L."/>
            <person name="Kasson M.T."/>
            <person name="De Fine Licht H.H."/>
            <person name="Stajich J.E."/>
        </authorList>
    </citation>
    <scope>NUCLEOTIDE SEQUENCE</scope>
    <source>
        <strain evidence="1">Berkeley</strain>
    </source>
</reference>
<proteinExistence type="predicted"/>
<sequence>MAQEQGCQPNPPPSRTYQRDCNHLYNPRCYNCSELGHISKDCTAPCSICKEPSHSNFICEFNPINHDLKPQGLMMAEKNFDAGKRALSSSATPQPLNKKSNLEYIVDPDGPNFPFTLIHKRQVFSRGSSPGCELTPPPMKRPDHKDVPSPSVFFPHIPGVAVEDLDNPTNPDPPHKPPSSPSPPCMYARNSKWNPYHPNKFVSLENEGVFENKDLYLCLTDLNKSLLFEDNSCYNIVTVESVPKSPRTDSSFRDLPSETPSLEASPAGVAAWGRRATSQEGKNKGPTAFGSHHCSHPGQMGPGMVSQVNSPEFGPIRSLNTAEEDRQGLLADPANLGEPIRPTRGTKVNAQFSSYDVDLSNQPIILRARQDAKGPAALSNPCNLNQPIKLHTSQDSREQHASYNSCNLAQPINSCGATCNSMHMAPSELSNLNEPITPNNSMEIDSANALNNNCNLKGPITPDDAMEIDSPKASINNCNLYEPIRPHDTTETGTPNVLSNNCNSDGPIRSGEAGANFTHSDQTGCSILSQPIRPCVAKETNAPNV</sequence>
<dbReference type="EMBL" id="QTSX02007180">
    <property type="protein sequence ID" value="KAJ9050016.1"/>
    <property type="molecule type" value="Genomic_DNA"/>
</dbReference>
<evidence type="ECO:0000313" key="1">
    <source>
        <dbReference type="EMBL" id="KAJ9050016.1"/>
    </source>
</evidence>
<dbReference type="Proteomes" id="UP001165960">
    <property type="component" value="Unassembled WGS sequence"/>
</dbReference>
<protein>
    <submittedName>
        <fullName evidence="1">Uncharacterized protein</fullName>
    </submittedName>
</protein>
<organism evidence="1 2">
    <name type="scientific">Entomophthora muscae</name>
    <dbReference type="NCBI Taxonomy" id="34485"/>
    <lineage>
        <taxon>Eukaryota</taxon>
        <taxon>Fungi</taxon>
        <taxon>Fungi incertae sedis</taxon>
        <taxon>Zoopagomycota</taxon>
        <taxon>Entomophthoromycotina</taxon>
        <taxon>Entomophthoromycetes</taxon>
        <taxon>Entomophthorales</taxon>
        <taxon>Entomophthoraceae</taxon>
        <taxon>Entomophthora</taxon>
    </lineage>
</organism>
<evidence type="ECO:0000313" key="2">
    <source>
        <dbReference type="Proteomes" id="UP001165960"/>
    </source>
</evidence>
<gene>
    <name evidence="1" type="ORF">DSO57_1018449</name>
</gene>
<keyword evidence="2" id="KW-1185">Reference proteome</keyword>
<name>A0ACC2RJ10_9FUNG</name>
<comment type="caution">
    <text evidence="1">The sequence shown here is derived from an EMBL/GenBank/DDBJ whole genome shotgun (WGS) entry which is preliminary data.</text>
</comment>